<dbReference type="AlphaFoldDB" id="E2Z9M4"/>
<dbReference type="EMBL" id="AECS01000003">
    <property type="protein sequence ID" value="EFQ05050.1"/>
    <property type="molecule type" value="Genomic_DNA"/>
</dbReference>
<evidence type="ECO:0000256" key="2">
    <source>
        <dbReference type="ARBA" id="ARBA00049360"/>
    </source>
</evidence>
<evidence type="ECO:0000256" key="4">
    <source>
        <dbReference type="ARBA" id="ARBA00071824"/>
    </source>
</evidence>
<dbReference type="InterPro" id="IPR027417">
    <property type="entry name" value="P-loop_NTPase"/>
</dbReference>
<dbReference type="InterPro" id="IPR025669">
    <property type="entry name" value="AAA_dom"/>
</dbReference>
<dbReference type="FunFam" id="3.40.50.300:FF:000285">
    <property type="entry name" value="Sporulation initiation inhibitor Soj"/>
    <property type="match status" value="1"/>
</dbReference>
<dbReference type="STRING" id="706434.HMPREF9429_00128"/>
<protein>
    <recommendedName>
        <fullName evidence="4">Sporulation initiation inhibitor protein Soj</fullName>
    </recommendedName>
</protein>
<evidence type="ECO:0000259" key="5">
    <source>
        <dbReference type="Pfam" id="PF13614"/>
    </source>
</evidence>
<accession>E2Z9M4</accession>
<dbReference type="PANTHER" id="PTHR13696:SF52">
    <property type="entry name" value="PARA FAMILY PROTEIN CT_582"/>
    <property type="match status" value="1"/>
</dbReference>
<evidence type="ECO:0000313" key="7">
    <source>
        <dbReference type="Proteomes" id="UP000003195"/>
    </source>
</evidence>
<comment type="catalytic activity">
    <reaction evidence="2">
        <text>ATP + H2O = ADP + phosphate + H(+)</text>
        <dbReference type="Rhea" id="RHEA:13065"/>
        <dbReference type="ChEBI" id="CHEBI:15377"/>
        <dbReference type="ChEBI" id="CHEBI:15378"/>
        <dbReference type="ChEBI" id="CHEBI:30616"/>
        <dbReference type="ChEBI" id="CHEBI:43474"/>
        <dbReference type="ChEBI" id="CHEBI:456216"/>
    </reaction>
</comment>
<comment type="subunit">
    <text evidence="3">Dimerizes in the presence of ATP but not ADP; ATP-binding is required for double-stranded (ds)DNA-binding. Interacts with DnaA.</text>
</comment>
<reference evidence="6 7" key="1">
    <citation type="submission" date="2010-08" db="EMBL/GenBank/DDBJ databases">
        <authorList>
            <person name="Weinstock G."/>
            <person name="Sodergren E."/>
            <person name="Clifton S."/>
            <person name="Fulton L."/>
            <person name="Fulton B."/>
            <person name="Courtney L."/>
            <person name="Fronick C."/>
            <person name="Harrison M."/>
            <person name="Strong C."/>
            <person name="Farmer C."/>
            <person name="Delahaunty K."/>
            <person name="Markovic C."/>
            <person name="Hall O."/>
            <person name="Minx P."/>
            <person name="Tomlinson C."/>
            <person name="Mitreva M."/>
            <person name="Hou S."/>
            <person name="Chen J."/>
            <person name="Wollam A."/>
            <person name="Pepin K.H."/>
            <person name="Johnson M."/>
            <person name="Bhonagiri V."/>
            <person name="Zhang X."/>
            <person name="Suruliraj S."/>
            <person name="Warren W."/>
            <person name="Chinwalla A."/>
            <person name="Mardis E.R."/>
            <person name="Wilson R.K."/>
        </authorList>
    </citation>
    <scope>NUCLEOTIDE SEQUENCE [LARGE SCALE GENOMIC DNA]</scope>
    <source>
        <strain evidence="6 7">F0359</strain>
    </source>
</reference>
<dbReference type="Gene3D" id="3.40.50.300">
    <property type="entry name" value="P-loop containing nucleotide triphosphate hydrolases"/>
    <property type="match status" value="1"/>
</dbReference>
<dbReference type="SUPFAM" id="SSF52540">
    <property type="entry name" value="P-loop containing nucleoside triphosphate hydrolases"/>
    <property type="match status" value="1"/>
</dbReference>
<evidence type="ECO:0000313" key="6">
    <source>
        <dbReference type="EMBL" id="EFQ05050.1"/>
    </source>
</evidence>
<sequence>MNPVARIIAVTNQKGGVGKTTTAVNVSACLAEAGKKSLIIDLDPQGNATSGLGVDKTTLDGGTYDALIGNRTMNDIIVSTDIKRLFVAPATMDLAGATVELVNLEEREYILQKALQGVVTPKGKDFDYIIIDCPPSLDLLTVNALVAADFVLIPVQCEFYALEGLAQLTETIRRISADMNRRLSVLGLLLTMYDGRTNLSLQVADEVRKYFKDRVFNTIIPRNVRLGEAPSFGEPITTYAPSSKGAAVYKKLAREVIRRVG</sequence>
<dbReference type="CDD" id="cd02042">
    <property type="entry name" value="ParAB_family"/>
    <property type="match status" value="1"/>
</dbReference>
<gene>
    <name evidence="6" type="ORF">HMPREF9429_00128</name>
</gene>
<comment type="similarity">
    <text evidence="1">Belongs to the ParA family.</text>
</comment>
<organism evidence="6 7">
    <name type="scientific">Megasphaera micronuciformis F0359</name>
    <dbReference type="NCBI Taxonomy" id="706434"/>
    <lineage>
        <taxon>Bacteria</taxon>
        <taxon>Bacillati</taxon>
        <taxon>Bacillota</taxon>
        <taxon>Negativicutes</taxon>
        <taxon>Veillonellales</taxon>
        <taxon>Veillonellaceae</taxon>
        <taxon>Megasphaera</taxon>
    </lineage>
</organism>
<evidence type="ECO:0000256" key="3">
    <source>
        <dbReference type="ARBA" id="ARBA00062323"/>
    </source>
</evidence>
<comment type="caution">
    <text evidence="6">The sequence shown here is derived from an EMBL/GenBank/DDBJ whole genome shotgun (WGS) entry which is preliminary data.</text>
</comment>
<name>E2Z9M4_9FIRM</name>
<dbReference type="eggNOG" id="COG1192">
    <property type="taxonomic scope" value="Bacteria"/>
</dbReference>
<proteinExistence type="inferred from homology"/>
<dbReference type="Pfam" id="PF13614">
    <property type="entry name" value="AAA_31"/>
    <property type="match status" value="1"/>
</dbReference>
<dbReference type="InterPro" id="IPR050678">
    <property type="entry name" value="DNA_Partitioning_ATPase"/>
</dbReference>
<dbReference type="HOGENOM" id="CLU_037612_1_4_9"/>
<feature type="domain" description="AAA" evidence="5">
    <location>
        <begin position="6"/>
        <end position="184"/>
    </location>
</feature>
<keyword evidence="7" id="KW-1185">Reference proteome</keyword>
<dbReference type="PANTHER" id="PTHR13696">
    <property type="entry name" value="P-LOOP CONTAINING NUCLEOSIDE TRIPHOSPHATE HYDROLASE"/>
    <property type="match status" value="1"/>
</dbReference>
<dbReference type="PIRSF" id="PIRSF009320">
    <property type="entry name" value="Nuc_binding_HP_1000"/>
    <property type="match status" value="1"/>
</dbReference>
<dbReference type="Proteomes" id="UP000003195">
    <property type="component" value="Unassembled WGS sequence"/>
</dbReference>
<evidence type="ECO:0000256" key="1">
    <source>
        <dbReference type="ARBA" id="ARBA00006976"/>
    </source>
</evidence>